<evidence type="ECO:0000256" key="1">
    <source>
        <dbReference type="ARBA" id="ARBA00004418"/>
    </source>
</evidence>
<protein>
    <submittedName>
        <fullName evidence="6">Spy/CpxP family protein refolding chaperone</fullName>
    </submittedName>
</protein>
<dbReference type="InterPro" id="IPR012899">
    <property type="entry name" value="LTXXQ"/>
</dbReference>
<dbReference type="Gene3D" id="1.20.120.1490">
    <property type="match status" value="2"/>
</dbReference>
<evidence type="ECO:0000313" key="6">
    <source>
        <dbReference type="EMBL" id="MBC3767632.1"/>
    </source>
</evidence>
<accession>A0A8J6M427</accession>
<dbReference type="Pfam" id="PF07813">
    <property type="entry name" value="LTXXQ"/>
    <property type="match status" value="2"/>
</dbReference>
<dbReference type="GO" id="GO:0051082">
    <property type="term" value="F:unfolded protein binding"/>
    <property type="evidence" value="ECO:0007669"/>
    <property type="project" value="TreeGrafter"/>
</dbReference>
<evidence type="ECO:0000256" key="4">
    <source>
        <dbReference type="ARBA" id="ARBA00022764"/>
    </source>
</evidence>
<sequence length="265" mass="31111">MKKLMLNKITRSLGLVLLTIVLVAPVSANWRGEHPQVAAMFHQLDLSREQKMQIRSLLKEQRQQHKREGREQAHRQLKALIDGDNYDSATALQLATQQVQKKSEKGLEQAQLKHQLWQVLTAEQQTQWQELQTERAQRERPEPKDRPMPFDLLSLSDEQQQQLDVLKQNAEQNHQAHKTLMKQIRSEIKAVVQSADYSDEQVTQIYASYQPQLIELAKAEVKFRYDSWHLLTQEQQEELKSLCREFKQDKRDGFKHQSKFQRGGI</sequence>
<feature type="region of interest" description="Disordered" evidence="5">
    <location>
        <begin position="130"/>
        <end position="151"/>
    </location>
</feature>
<evidence type="ECO:0000256" key="3">
    <source>
        <dbReference type="ARBA" id="ARBA00022729"/>
    </source>
</evidence>
<keyword evidence="4" id="KW-0574">Periplasm</keyword>
<keyword evidence="7" id="KW-1185">Reference proteome</keyword>
<name>A0A8J6M427_9ALTE</name>
<dbReference type="EMBL" id="JACNEP010000021">
    <property type="protein sequence ID" value="MBC3767632.1"/>
    <property type="molecule type" value="Genomic_DNA"/>
</dbReference>
<dbReference type="InterPro" id="IPR052211">
    <property type="entry name" value="Cpx_auxiliary_protein"/>
</dbReference>
<dbReference type="GO" id="GO:0030288">
    <property type="term" value="C:outer membrane-bounded periplasmic space"/>
    <property type="evidence" value="ECO:0007669"/>
    <property type="project" value="TreeGrafter"/>
</dbReference>
<evidence type="ECO:0000313" key="7">
    <source>
        <dbReference type="Proteomes" id="UP000601768"/>
    </source>
</evidence>
<comment type="subcellular location">
    <subcellularLocation>
        <location evidence="1">Periplasm</location>
    </subcellularLocation>
</comment>
<dbReference type="AlphaFoldDB" id="A0A8J6M427"/>
<dbReference type="CDD" id="cd09916">
    <property type="entry name" value="CpxP_like"/>
    <property type="match status" value="1"/>
</dbReference>
<proteinExistence type="inferred from homology"/>
<dbReference type="PANTHER" id="PTHR38102:SF1">
    <property type="entry name" value="PERIPLASMIC CHAPERONE SPY"/>
    <property type="match status" value="1"/>
</dbReference>
<reference evidence="6" key="2">
    <citation type="submission" date="2020-08" db="EMBL/GenBank/DDBJ databases">
        <authorList>
            <person name="Lai Q."/>
        </authorList>
    </citation>
    <scope>NUCLEOTIDE SEQUENCE</scope>
    <source>
        <strain evidence="6">S27-2</strain>
    </source>
</reference>
<comment type="caution">
    <text evidence="6">The sequence shown here is derived from an EMBL/GenBank/DDBJ whole genome shotgun (WGS) entry which is preliminary data.</text>
</comment>
<keyword evidence="3" id="KW-0732">Signal</keyword>
<dbReference type="RefSeq" id="WP_186508265.1">
    <property type="nucleotide sequence ID" value="NZ_JACNEP010000021.1"/>
</dbReference>
<dbReference type="Proteomes" id="UP000601768">
    <property type="component" value="Unassembled WGS sequence"/>
</dbReference>
<evidence type="ECO:0000256" key="5">
    <source>
        <dbReference type="SAM" id="MobiDB-lite"/>
    </source>
</evidence>
<comment type="similarity">
    <text evidence="2">Belongs to the CpxP/Spy family.</text>
</comment>
<evidence type="ECO:0000256" key="2">
    <source>
        <dbReference type="ARBA" id="ARBA00008441"/>
    </source>
</evidence>
<feature type="compositionally biased region" description="Basic and acidic residues" evidence="5">
    <location>
        <begin position="132"/>
        <end position="148"/>
    </location>
</feature>
<gene>
    <name evidence="6" type="ORF">H8B19_17260</name>
</gene>
<dbReference type="PANTHER" id="PTHR38102">
    <property type="entry name" value="PERIPLASMIC CHAPERONE SPY"/>
    <property type="match status" value="1"/>
</dbReference>
<reference evidence="6" key="1">
    <citation type="journal article" date="2018" name="Int. J. Syst. Evol. Microbiol.">
        <title>Neptunicella marina gen. nov., sp. nov., isolated from surface seawater.</title>
        <authorList>
            <person name="Liu X."/>
            <person name="Lai Q."/>
            <person name="Du Y."/>
            <person name="Zhang X."/>
            <person name="Liu Z."/>
            <person name="Sun F."/>
            <person name="Shao Z."/>
        </authorList>
    </citation>
    <scope>NUCLEOTIDE SEQUENCE</scope>
    <source>
        <strain evidence="6">S27-2</strain>
    </source>
</reference>
<organism evidence="6 7">
    <name type="scientific">Neptunicella marina</name>
    <dbReference type="NCBI Taxonomy" id="2125989"/>
    <lineage>
        <taxon>Bacteria</taxon>
        <taxon>Pseudomonadati</taxon>
        <taxon>Pseudomonadota</taxon>
        <taxon>Gammaproteobacteria</taxon>
        <taxon>Alteromonadales</taxon>
        <taxon>Alteromonadaceae</taxon>
        <taxon>Neptunicella</taxon>
    </lineage>
</organism>